<dbReference type="Proteomes" id="UP000073492">
    <property type="component" value="Unassembled WGS sequence"/>
</dbReference>
<name>A0A139IIV4_9PEZI</name>
<gene>
    <name evidence="2" type="ORF">AC579_4810</name>
</gene>
<accession>A0A139IIV4</accession>
<protein>
    <submittedName>
        <fullName evidence="2">Uncharacterized protein</fullName>
    </submittedName>
</protein>
<sequence length="133" mass="14999">MVSRELREPQALYLRAARTSFRSQINHFQPPELAILTTRNNSHSSPITMSAHKQTSYEPNGYIAPMGTEEHFAQQFDLSNPEHARNSYQRVMHQHTKQQFETATASSRRRSTNASMSTLSPESSVDSVSSTSS</sequence>
<dbReference type="AlphaFoldDB" id="A0A139IIV4"/>
<feature type="compositionally biased region" description="Low complexity" evidence="1">
    <location>
        <begin position="102"/>
        <end position="133"/>
    </location>
</feature>
<evidence type="ECO:0000313" key="3">
    <source>
        <dbReference type="Proteomes" id="UP000073492"/>
    </source>
</evidence>
<feature type="region of interest" description="Disordered" evidence="1">
    <location>
        <begin position="44"/>
        <end position="64"/>
    </location>
</feature>
<evidence type="ECO:0000313" key="2">
    <source>
        <dbReference type="EMBL" id="KXT14476.1"/>
    </source>
</evidence>
<comment type="caution">
    <text evidence="2">The sequence shown here is derived from an EMBL/GenBank/DDBJ whole genome shotgun (WGS) entry which is preliminary data.</text>
</comment>
<proteinExistence type="predicted"/>
<organism evidence="2 3">
    <name type="scientific">Pseudocercospora musae</name>
    <dbReference type="NCBI Taxonomy" id="113226"/>
    <lineage>
        <taxon>Eukaryota</taxon>
        <taxon>Fungi</taxon>
        <taxon>Dikarya</taxon>
        <taxon>Ascomycota</taxon>
        <taxon>Pezizomycotina</taxon>
        <taxon>Dothideomycetes</taxon>
        <taxon>Dothideomycetidae</taxon>
        <taxon>Mycosphaerellales</taxon>
        <taxon>Mycosphaerellaceae</taxon>
        <taxon>Pseudocercospora</taxon>
    </lineage>
</organism>
<reference evidence="2 3" key="1">
    <citation type="submission" date="2015-07" db="EMBL/GenBank/DDBJ databases">
        <title>Comparative genomics of the Sigatoka disease complex on banana suggests a link between parallel evolutionary changes in Pseudocercospora fijiensis and Pseudocercospora eumusae and increased virulence on the banana host.</title>
        <authorList>
            <person name="Chang T.-C."/>
            <person name="Salvucci A."/>
            <person name="Crous P.W."/>
            <person name="Stergiopoulos I."/>
        </authorList>
    </citation>
    <scope>NUCLEOTIDE SEQUENCE [LARGE SCALE GENOMIC DNA]</scope>
    <source>
        <strain evidence="2 3">CBS 116634</strain>
    </source>
</reference>
<dbReference type="EMBL" id="LFZO01000082">
    <property type="protein sequence ID" value="KXT14476.1"/>
    <property type="molecule type" value="Genomic_DNA"/>
</dbReference>
<evidence type="ECO:0000256" key="1">
    <source>
        <dbReference type="SAM" id="MobiDB-lite"/>
    </source>
</evidence>
<feature type="compositionally biased region" description="Polar residues" evidence="1">
    <location>
        <begin position="44"/>
        <end position="58"/>
    </location>
</feature>
<keyword evidence="3" id="KW-1185">Reference proteome</keyword>
<dbReference type="OrthoDB" id="5218421at2759"/>
<feature type="region of interest" description="Disordered" evidence="1">
    <location>
        <begin position="82"/>
        <end position="133"/>
    </location>
</feature>